<dbReference type="EMBL" id="CATQJA010001669">
    <property type="protein sequence ID" value="CAJ0568131.1"/>
    <property type="molecule type" value="Genomic_DNA"/>
</dbReference>
<evidence type="ECO:0000259" key="2">
    <source>
        <dbReference type="Pfam" id="PF05050"/>
    </source>
</evidence>
<gene>
    <name evidence="3" type="ORF">MSPICULIGERA_LOCUS6658</name>
</gene>
<evidence type="ECO:0000313" key="3">
    <source>
        <dbReference type="EMBL" id="CAJ0568131.1"/>
    </source>
</evidence>
<dbReference type="PANTHER" id="PTHR22989">
    <property type="entry name" value="UNCHARACTERIZED DUF13 C.ELEGANS"/>
    <property type="match status" value="1"/>
</dbReference>
<dbReference type="PANTHER" id="PTHR22989:SF3">
    <property type="entry name" value="METHYLTRANSFERASE FKBM DOMAIN-CONTAINING PROTEIN"/>
    <property type="match status" value="1"/>
</dbReference>
<reference evidence="3" key="1">
    <citation type="submission" date="2023-06" db="EMBL/GenBank/DDBJ databases">
        <authorList>
            <person name="Delattre M."/>
        </authorList>
    </citation>
    <scope>NUCLEOTIDE SEQUENCE</scope>
    <source>
        <strain evidence="3">AF72</strain>
    </source>
</reference>
<dbReference type="Pfam" id="PF05050">
    <property type="entry name" value="Methyltransf_21"/>
    <property type="match status" value="1"/>
</dbReference>
<organism evidence="3 4">
    <name type="scientific">Mesorhabditis spiculigera</name>
    <dbReference type="NCBI Taxonomy" id="96644"/>
    <lineage>
        <taxon>Eukaryota</taxon>
        <taxon>Metazoa</taxon>
        <taxon>Ecdysozoa</taxon>
        <taxon>Nematoda</taxon>
        <taxon>Chromadorea</taxon>
        <taxon>Rhabditida</taxon>
        <taxon>Rhabditina</taxon>
        <taxon>Rhabditomorpha</taxon>
        <taxon>Rhabditoidea</taxon>
        <taxon>Rhabditidae</taxon>
        <taxon>Mesorhabditinae</taxon>
        <taxon>Mesorhabditis</taxon>
    </lineage>
</organism>
<evidence type="ECO:0000313" key="4">
    <source>
        <dbReference type="Proteomes" id="UP001177023"/>
    </source>
</evidence>
<keyword evidence="4" id="KW-1185">Reference proteome</keyword>
<dbReference type="InterPro" id="IPR006342">
    <property type="entry name" value="FkbM_mtfrase"/>
</dbReference>
<feature type="transmembrane region" description="Helical" evidence="1">
    <location>
        <begin position="7"/>
        <end position="26"/>
    </location>
</feature>
<dbReference type="Proteomes" id="UP001177023">
    <property type="component" value="Unassembled WGS sequence"/>
</dbReference>
<feature type="domain" description="Methyltransferase FkbM" evidence="2">
    <location>
        <begin position="54"/>
        <end position="216"/>
    </location>
</feature>
<comment type="caution">
    <text evidence="3">The sequence shown here is derived from an EMBL/GenBank/DDBJ whole genome shotgun (WGS) entry which is preliminary data.</text>
</comment>
<dbReference type="AlphaFoldDB" id="A0AA36CFL4"/>
<keyword evidence="1" id="KW-0472">Membrane</keyword>
<keyword evidence="1" id="KW-0812">Transmembrane</keyword>
<evidence type="ECO:0000256" key="1">
    <source>
        <dbReference type="SAM" id="Phobius"/>
    </source>
</evidence>
<protein>
    <recommendedName>
        <fullName evidence="2">Methyltransferase FkbM domain-containing protein</fullName>
    </recommendedName>
</protein>
<proteinExistence type="predicted"/>
<sequence>MRVDIRDLVLGTMTIVFIILTFNHGLQTAIKECYMFGAIPVSVANKVEIRKALPLKSKRDDCIFVTLGINQDIRLEEVVKVTQPNCKFFGADPIAEGNKKRYKKVGKFFNYAVSSTYLIKPLMFSHGGFSEVKQIKRKPLYDFLRLDVKETLIDYMFVDIDETEYDLLEMLQANMAHSNGFAFCQIGLKLHNTVDIKKQKKFYDFVVRLIRESGYTLVFDDQVAEPGFYHRLFFYNHRDTQCRKKFLPL</sequence>
<accession>A0AA36CFL4</accession>
<keyword evidence="1" id="KW-1133">Transmembrane helix</keyword>
<name>A0AA36CFL4_9BILA</name>
<feature type="non-terminal residue" evidence="3">
    <location>
        <position position="1"/>
    </location>
</feature>